<sequence>MGPFGLSAMCPGLLVILQHDLASPTSNLIAYLAPLVVLQFAFPVLGQVIVTGAEATDTWVPATPVLPSCRVNKPDGVTLAPGTRAGKTREQPPSPTCWQESGAVRRTERFKS</sequence>
<evidence type="ECO:0000313" key="3">
    <source>
        <dbReference type="Proteomes" id="UP000830671"/>
    </source>
</evidence>
<reference evidence="2" key="1">
    <citation type="journal article" date="2021" name="Mol. Plant Microbe Interact.">
        <title>Complete Genome Sequence of the Plant-Pathogenic Fungus Colletotrichum lupini.</title>
        <authorList>
            <person name="Baroncelli R."/>
            <person name="Pensec F."/>
            <person name="Da Lio D."/>
            <person name="Boufleur T."/>
            <person name="Vicente I."/>
            <person name="Sarrocco S."/>
            <person name="Picot A."/>
            <person name="Baraldi E."/>
            <person name="Sukno S."/>
            <person name="Thon M."/>
            <person name="Le Floch G."/>
        </authorList>
    </citation>
    <scope>NUCLEOTIDE SEQUENCE</scope>
    <source>
        <strain evidence="2">IMI 504893</strain>
    </source>
</reference>
<evidence type="ECO:0000256" key="1">
    <source>
        <dbReference type="SAM" id="MobiDB-lite"/>
    </source>
</evidence>
<proteinExistence type="predicted"/>
<feature type="region of interest" description="Disordered" evidence="1">
    <location>
        <begin position="76"/>
        <end position="112"/>
    </location>
</feature>
<dbReference type="GeneID" id="73337228"/>
<dbReference type="EMBL" id="CP019474">
    <property type="protein sequence ID" value="UQC77722.1"/>
    <property type="molecule type" value="Genomic_DNA"/>
</dbReference>
<name>A0A9Q8WCH5_9PEZI</name>
<dbReference type="Proteomes" id="UP000830671">
    <property type="component" value="Chromosome 2"/>
</dbReference>
<dbReference type="KEGG" id="clup:CLUP02_03193"/>
<protein>
    <submittedName>
        <fullName evidence="2">Uncharacterized protein</fullName>
    </submittedName>
</protein>
<dbReference type="RefSeq" id="XP_049139361.1">
    <property type="nucleotide sequence ID" value="XM_049282218.1"/>
</dbReference>
<feature type="compositionally biased region" description="Basic and acidic residues" evidence="1">
    <location>
        <begin position="103"/>
        <end position="112"/>
    </location>
</feature>
<dbReference type="AlphaFoldDB" id="A0A9Q8WCH5"/>
<accession>A0A9Q8WCH5</accession>
<organism evidence="2 3">
    <name type="scientific">Colletotrichum lupini</name>
    <dbReference type="NCBI Taxonomy" id="145971"/>
    <lineage>
        <taxon>Eukaryota</taxon>
        <taxon>Fungi</taxon>
        <taxon>Dikarya</taxon>
        <taxon>Ascomycota</taxon>
        <taxon>Pezizomycotina</taxon>
        <taxon>Sordariomycetes</taxon>
        <taxon>Hypocreomycetidae</taxon>
        <taxon>Glomerellales</taxon>
        <taxon>Glomerellaceae</taxon>
        <taxon>Colletotrichum</taxon>
        <taxon>Colletotrichum acutatum species complex</taxon>
    </lineage>
</organism>
<keyword evidence="3" id="KW-1185">Reference proteome</keyword>
<evidence type="ECO:0000313" key="2">
    <source>
        <dbReference type="EMBL" id="UQC77722.1"/>
    </source>
</evidence>
<gene>
    <name evidence="2" type="ORF">CLUP02_03193</name>
</gene>